<dbReference type="InterPro" id="IPR046865">
    <property type="entry name" value="FapA_b_solenoid"/>
</dbReference>
<sequence>MKKMESIISKGRTIHEAVQTGIDILKVPKETVHIEILQAPSKGFLKIGTKQAVVKLIMMHKDDDSAGAEKIGLIAEMNSRESESHFAKRSDTQSVALIDNDGLEESATILEHSSIKTEMLDKYGSVSVENGQLIVKSGSQKLPAVIIPEEMMLYCNQLPVNEKTVVLSPEDTFSLDIQNECKKTEWCISIDQDKLNAYLEIEPGYEITRRISDMAPASELTLLFTEKKITQLSLSESEVKEEMKEKSILQNLVQDELIKALNSEVPGKYRIAAGTAPINGKDGWLEVKVETSIKEKLKEDEHGKIDFRDTKVFPNVESGDVIGIIHPSEEGIAGSSVFGETIHPKPVYPIILRLGKGVEQIDDKVIATENGRPQIEQRGQLYKMAVVPKLVHNGDISLESGNISFFGDIDITGEVHHGMKIEAQGNIIIGKNISGSHCHSTGAISVKGNVISSDLSAGQNNLTTSKLSILVGVLKQDIDQIITAISQLLQSPDFKKTDLTERGLQPLLRILIENKFSDLIPRMKKYVKLVKEGRVQLHDSRWEETADQISDIFLTVSGKSISMQNITLLSHQLASLQEELNVSDETLSTIRVQNVMNSRIHAGGNLSITGRSCIQSRIHSGGYMTITGAMRGGEAYAEKGMNISEAGAASGTTTILAVPQYAVINIGVAFEGTVLRIGNRKKILSKRYEKVVARIDKRGDIILQ</sequence>
<keyword evidence="3" id="KW-1185">Reference proteome</keyword>
<dbReference type="InterPro" id="IPR046866">
    <property type="entry name" value="FapA_N"/>
</dbReference>
<dbReference type="PATRIC" id="fig|135826.4.peg.2712"/>
<dbReference type="Pfam" id="PF03961">
    <property type="entry name" value="FapA"/>
    <property type="match status" value="1"/>
</dbReference>
<dbReference type="PANTHER" id="PTHR38032:SF1">
    <property type="entry name" value="RNA-BINDING PROTEIN KHPB N-TERMINAL DOMAIN-CONTAINING PROTEIN"/>
    <property type="match status" value="1"/>
</dbReference>
<feature type="domain" description="RNA-binding protein KhpB N-terminal" evidence="1">
    <location>
        <begin position="8"/>
        <end position="59"/>
    </location>
</feature>
<dbReference type="Pfam" id="PF20250">
    <property type="entry name" value="FapA_N"/>
    <property type="match status" value="1"/>
</dbReference>
<dbReference type="AlphaFoldDB" id="A0A0C2VQ96"/>
<proteinExistence type="predicted"/>
<dbReference type="Proteomes" id="UP000031950">
    <property type="component" value="Unassembled WGS sequence"/>
</dbReference>
<dbReference type="InterPro" id="IPR032782">
    <property type="entry name" value="KhpB_N"/>
</dbReference>
<dbReference type="InterPro" id="IPR038247">
    <property type="entry name" value="Jag_N_dom_sf"/>
</dbReference>
<evidence type="ECO:0000313" key="2">
    <source>
        <dbReference type="EMBL" id="KIL46601.1"/>
    </source>
</evidence>
<dbReference type="InterPro" id="IPR005646">
    <property type="entry name" value="FapA"/>
</dbReference>
<name>A0A0C2VQ96_9BACL</name>
<dbReference type="Pfam" id="PF14804">
    <property type="entry name" value="Jag_N"/>
    <property type="match status" value="1"/>
</dbReference>
<evidence type="ECO:0000259" key="1">
    <source>
        <dbReference type="SMART" id="SM01245"/>
    </source>
</evidence>
<dbReference type="PANTHER" id="PTHR38032">
    <property type="entry name" value="POLYMERASE-RELATED"/>
    <property type="match status" value="1"/>
</dbReference>
<gene>
    <name evidence="2" type="ORF">KP77_27280</name>
</gene>
<comment type="caution">
    <text evidence="2">The sequence shown here is derived from an EMBL/GenBank/DDBJ whole genome shotgun (WGS) entry which is preliminary data.</text>
</comment>
<accession>A0A0C2VQ96</accession>
<dbReference type="SMART" id="SM01245">
    <property type="entry name" value="Jag_N"/>
    <property type="match status" value="1"/>
</dbReference>
<dbReference type="OrthoDB" id="1279at2"/>
<evidence type="ECO:0000313" key="3">
    <source>
        <dbReference type="Proteomes" id="UP000031950"/>
    </source>
</evidence>
<dbReference type="STRING" id="135826.KP77_27280"/>
<organism evidence="2 3">
    <name type="scientific">Jeotgalibacillus alimentarius</name>
    <dbReference type="NCBI Taxonomy" id="135826"/>
    <lineage>
        <taxon>Bacteria</taxon>
        <taxon>Bacillati</taxon>
        <taxon>Bacillota</taxon>
        <taxon>Bacilli</taxon>
        <taxon>Bacillales</taxon>
        <taxon>Caryophanaceae</taxon>
        <taxon>Jeotgalibacillus</taxon>
    </lineage>
</organism>
<dbReference type="EMBL" id="JXRQ01000025">
    <property type="protein sequence ID" value="KIL46601.1"/>
    <property type="molecule type" value="Genomic_DNA"/>
</dbReference>
<reference evidence="2 3" key="1">
    <citation type="submission" date="2015-01" db="EMBL/GenBank/DDBJ databases">
        <title>Genome sequence of Jeotgalibacillus alimentarius.</title>
        <authorList>
            <person name="Goh K.M."/>
            <person name="Chan K.-G."/>
            <person name="Yaakop A.S."/>
            <person name="Ee R."/>
            <person name="Gan H.M."/>
            <person name="Chan C.S."/>
        </authorList>
    </citation>
    <scope>NUCLEOTIDE SEQUENCE [LARGE SCALE GENOMIC DNA]</scope>
    <source>
        <strain evidence="2 3">YKJ-13</strain>
    </source>
</reference>
<protein>
    <recommendedName>
        <fullName evidence="1">RNA-binding protein KhpB N-terminal domain-containing protein</fullName>
    </recommendedName>
</protein>
<dbReference type="Gene3D" id="3.30.30.80">
    <property type="entry name" value="probable RNA-binding protein from clostridium symbiosum atcc 14940"/>
    <property type="match status" value="1"/>
</dbReference>